<dbReference type="AlphaFoldDB" id="X0XZ26"/>
<dbReference type="GO" id="GO:0022857">
    <property type="term" value="F:transmembrane transporter activity"/>
    <property type="evidence" value="ECO:0007669"/>
    <property type="project" value="InterPro"/>
</dbReference>
<dbReference type="InterPro" id="IPR036259">
    <property type="entry name" value="MFS_trans_sf"/>
</dbReference>
<feature type="transmembrane region" description="Helical" evidence="1">
    <location>
        <begin position="87"/>
        <end position="106"/>
    </location>
</feature>
<keyword evidence="1" id="KW-1133">Transmembrane helix</keyword>
<evidence type="ECO:0000256" key="1">
    <source>
        <dbReference type="SAM" id="Phobius"/>
    </source>
</evidence>
<keyword evidence="1" id="KW-0812">Transmembrane</keyword>
<feature type="non-terminal residue" evidence="3">
    <location>
        <position position="129"/>
    </location>
</feature>
<keyword evidence="1" id="KW-0472">Membrane</keyword>
<name>X0XZ26_9ZZZZ</name>
<dbReference type="InterPro" id="IPR020846">
    <property type="entry name" value="MFS_dom"/>
</dbReference>
<proteinExistence type="predicted"/>
<comment type="caution">
    <text evidence="3">The sequence shown here is derived from an EMBL/GenBank/DDBJ whole genome shotgun (WGS) entry which is preliminary data.</text>
</comment>
<feature type="transmembrane region" description="Helical" evidence="1">
    <location>
        <begin position="50"/>
        <end position="75"/>
    </location>
</feature>
<dbReference type="Gene3D" id="1.20.1250.20">
    <property type="entry name" value="MFS general substrate transporter like domains"/>
    <property type="match status" value="1"/>
</dbReference>
<protein>
    <recommendedName>
        <fullName evidence="2">Major facilitator superfamily (MFS) profile domain-containing protein</fullName>
    </recommendedName>
</protein>
<reference evidence="3" key="1">
    <citation type="journal article" date="2014" name="Front. Microbiol.">
        <title>High frequency of phylogenetically diverse reductive dehalogenase-homologous genes in deep subseafloor sedimentary metagenomes.</title>
        <authorList>
            <person name="Kawai M."/>
            <person name="Futagami T."/>
            <person name="Toyoda A."/>
            <person name="Takaki Y."/>
            <person name="Nishi S."/>
            <person name="Hori S."/>
            <person name="Arai W."/>
            <person name="Tsubouchi T."/>
            <person name="Morono Y."/>
            <person name="Uchiyama I."/>
            <person name="Ito T."/>
            <person name="Fujiyama A."/>
            <person name="Inagaki F."/>
            <person name="Takami H."/>
        </authorList>
    </citation>
    <scope>NUCLEOTIDE SEQUENCE</scope>
    <source>
        <strain evidence="3">Expedition CK06-06</strain>
    </source>
</reference>
<dbReference type="PROSITE" id="PS50850">
    <property type="entry name" value="MFS"/>
    <property type="match status" value="1"/>
</dbReference>
<evidence type="ECO:0000259" key="2">
    <source>
        <dbReference type="PROSITE" id="PS50850"/>
    </source>
</evidence>
<accession>X0XZ26</accession>
<evidence type="ECO:0000313" key="3">
    <source>
        <dbReference type="EMBL" id="GAG48620.1"/>
    </source>
</evidence>
<sequence length="129" mass="15105">MISGFLICFSIVFIFFVLKDDNKPEKSENQDESMDFNITNIKILLKERQYIFTLILNSMRWFLFGFITAYLIWVFQDSVRGFGLGEVISSYLMLAIMAIYVIFIFISSKLLNRYGPRKLMIVGQILVMV</sequence>
<dbReference type="EMBL" id="BARS01055749">
    <property type="protein sequence ID" value="GAG48620.1"/>
    <property type="molecule type" value="Genomic_DNA"/>
</dbReference>
<organism evidence="3">
    <name type="scientific">marine sediment metagenome</name>
    <dbReference type="NCBI Taxonomy" id="412755"/>
    <lineage>
        <taxon>unclassified sequences</taxon>
        <taxon>metagenomes</taxon>
        <taxon>ecological metagenomes</taxon>
    </lineage>
</organism>
<gene>
    <name evidence="3" type="ORF">S01H1_82255</name>
</gene>
<dbReference type="SUPFAM" id="SSF103473">
    <property type="entry name" value="MFS general substrate transporter"/>
    <property type="match status" value="1"/>
</dbReference>
<feature type="domain" description="Major facilitator superfamily (MFS) profile" evidence="2">
    <location>
        <begin position="53"/>
        <end position="129"/>
    </location>
</feature>
<dbReference type="InterPro" id="IPR011701">
    <property type="entry name" value="MFS"/>
</dbReference>
<dbReference type="Pfam" id="PF07690">
    <property type="entry name" value="MFS_1"/>
    <property type="match status" value="1"/>
</dbReference>